<feature type="transmembrane region" description="Helical" evidence="1">
    <location>
        <begin position="6"/>
        <end position="25"/>
    </location>
</feature>
<dbReference type="EMBL" id="SOZI01000014">
    <property type="protein sequence ID" value="TNY23211.1"/>
    <property type="molecule type" value="Genomic_DNA"/>
</dbReference>
<dbReference type="InterPro" id="IPR013248">
    <property type="entry name" value="Psh3/Shr3"/>
</dbReference>
<dbReference type="STRING" id="5288.A0A5C5G5H2"/>
<dbReference type="OrthoDB" id="5229808at2759"/>
<sequence length="240" mass="26373">MGFFTSSAIVSASFLLGILFTSLLWDATVLYGLTAPITEQQIEGVESYYLTWWNGGMAVKMVMHVVMVVLFLSLVAKWARHSETAFYFTGASILMLICAAALYIVVTLPSIRVIARDPFNTSALILPGADFFTRMQQWLSDRSSGVLGDRARENAKLLAQLPPMKWQQRVEHVQVLCAANTIAMVLLVGIVILQVSEWYLDEQLALEELDSLRKQVYGSTPAAAPAAAAPAAVTAEKKKQ</sequence>
<accession>A0A5C5G5H2</accession>
<gene>
    <name evidence="2" type="ORF">DMC30DRAFT_444598</name>
</gene>
<keyword evidence="1" id="KW-0472">Membrane</keyword>
<dbReference type="PANTHER" id="PTHR28228:SF1">
    <property type="entry name" value="SECRETORY COMPONENT PROTEIN SHR3"/>
    <property type="match status" value="1"/>
</dbReference>
<name>A0A5C5G5H2_9BASI</name>
<dbReference type="PANTHER" id="PTHR28228">
    <property type="entry name" value="SECRETORY COMPONENT PROTEIN SHR3"/>
    <property type="match status" value="1"/>
</dbReference>
<dbReference type="Proteomes" id="UP000311382">
    <property type="component" value="Unassembled WGS sequence"/>
</dbReference>
<comment type="caution">
    <text evidence="2">The sequence shown here is derived from an EMBL/GenBank/DDBJ whole genome shotgun (WGS) entry which is preliminary data.</text>
</comment>
<keyword evidence="3" id="KW-1185">Reference proteome</keyword>
<dbReference type="SMART" id="SM00786">
    <property type="entry name" value="SHR3_chaperone"/>
    <property type="match status" value="1"/>
</dbReference>
<reference evidence="2 3" key="1">
    <citation type="submission" date="2019-03" db="EMBL/GenBank/DDBJ databases">
        <title>Rhodosporidium diobovatum UCD-FST 08-225 genome sequencing, assembly, and annotation.</title>
        <authorList>
            <person name="Fakankun I.U."/>
            <person name="Fristensky B."/>
            <person name="Levin D.B."/>
        </authorList>
    </citation>
    <scope>NUCLEOTIDE SEQUENCE [LARGE SCALE GENOMIC DNA]</scope>
    <source>
        <strain evidence="2 3">UCD-FST 08-225</strain>
    </source>
</reference>
<dbReference type="GO" id="GO:0006888">
    <property type="term" value="P:endoplasmic reticulum to Golgi vesicle-mediated transport"/>
    <property type="evidence" value="ECO:0007669"/>
    <property type="project" value="TreeGrafter"/>
</dbReference>
<protein>
    <submittedName>
        <fullName evidence="2">Shr3 amino acid permease chaperone</fullName>
    </submittedName>
</protein>
<keyword evidence="1" id="KW-0812">Transmembrane</keyword>
<dbReference type="AlphaFoldDB" id="A0A5C5G5H2"/>
<dbReference type="Pfam" id="PF08229">
    <property type="entry name" value="SHR3_chaperone"/>
    <property type="match status" value="1"/>
</dbReference>
<evidence type="ECO:0000313" key="2">
    <source>
        <dbReference type="EMBL" id="TNY23211.1"/>
    </source>
</evidence>
<proteinExistence type="predicted"/>
<keyword evidence="1" id="KW-1133">Transmembrane helix</keyword>
<evidence type="ECO:0000313" key="3">
    <source>
        <dbReference type="Proteomes" id="UP000311382"/>
    </source>
</evidence>
<organism evidence="2 3">
    <name type="scientific">Rhodotorula diobovata</name>
    <dbReference type="NCBI Taxonomy" id="5288"/>
    <lineage>
        <taxon>Eukaryota</taxon>
        <taxon>Fungi</taxon>
        <taxon>Dikarya</taxon>
        <taxon>Basidiomycota</taxon>
        <taxon>Pucciniomycotina</taxon>
        <taxon>Microbotryomycetes</taxon>
        <taxon>Sporidiobolales</taxon>
        <taxon>Sporidiobolaceae</taxon>
        <taxon>Rhodotorula</taxon>
    </lineage>
</organism>
<dbReference type="GO" id="GO:0051082">
    <property type="term" value="F:unfolded protein binding"/>
    <property type="evidence" value="ECO:0007669"/>
    <property type="project" value="TreeGrafter"/>
</dbReference>
<evidence type="ECO:0000256" key="1">
    <source>
        <dbReference type="SAM" id="Phobius"/>
    </source>
</evidence>
<feature type="transmembrane region" description="Helical" evidence="1">
    <location>
        <begin position="173"/>
        <end position="196"/>
    </location>
</feature>
<feature type="transmembrane region" description="Helical" evidence="1">
    <location>
        <begin position="85"/>
        <end position="106"/>
    </location>
</feature>
<feature type="transmembrane region" description="Helical" evidence="1">
    <location>
        <begin position="61"/>
        <end position="79"/>
    </location>
</feature>
<dbReference type="GO" id="GO:0005789">
    <property type="term" value="C:endoplasmic reticulum membrane"/>
    <property type="evidence" value="ECO:0007669"/>
    <property type="project" value="TreeGrafter"/>
</dbReference>